<evidence type="ECO:0000256" key="1">
    <source>
        <dbReference type="ARBA" id="ARBA00022737"/>
    </source>
</evidence>
<dbReference type="SUPFAM" id="SSF48403">
    <property type="entry name" value="Ankyrin repeat"/>
    <property type="match status" value="1"/>
</dbReference>
<organism evidence="4">
    <name type="scientific">Chromera velia CCMP2878</name>
    <dbReference type="NCBI Taxonomy" id="1169474"/>
    <lineage>
        <taxon>Eukaryota</taxon>
        <taxon>Sar</taxon>
        <taxon>Alveolata</taxon>
        <taxon>Colpodellida</taxon>
        <taxon>Chromeraceae</taxon>
        <taxon>Chromera</taxon>
    </lineage>
</organism>
<feature type="region of interest" description="Disordered" evidence="3">
    <location>
        <begin position="165"/>
        <end position="194"/>
    </location>
</feature>
<feature type="compositionally biased region" description="Acidic residues" evidence="3">
    <location>
        <begin position="557"/>
        <end position="569"/>
    </location>
</feature>
<keyword evidence="1" id="KW-0677">Repeat</keyword>
<dbReference type="EMBL" id="CDMZ01003021">
    <property type="protein sequence ID" value="CEM44815.1"/>
    <property type="molecule type" value="Genomic_DNA"/>
</dbReference>
<dbReference type="InterPro" id="IPR036770">
    <property type="entry name" value="Ankyrin_rpt-contain_sf"/>
</dbReference>
<accession>A0A0G4HKY8</accession>
<reference evidence="4" key="1">
    <citation type="submission" date="2014-11" db="EMBL/GenBank/DDBJ databases">
        <authorList>
            <person name="Otto D Thomas"/>
            <person name="Naeem Raeece"/>
        </authorList>
    </citation>
    <scope>NUCLEOTIDE SEQUENCE</scope>
</reference>
<dbReference type="VEuPathDB" id="CryptoDB:Cvel_28630"/>
<feature type="region of interest" description="Disordered" evidence="3">
    <location>
        <begin position="551"/>
        <end position="578"/>
    </location>
</feature>
<protein>
    <submittedName>
        <fullName evidence="4">Uncharacterized protein</fullName>
    </submittedName>
</protein>
<dbReference type="SMART" id="SM00248">
    <property type="entry name" value="ANK"/>
    <property type="match status" value="7"/>
</dbReference>
<name>A0A0G4HKY8_9ALVE</name>
<proteinExistence type="predicted"/>
<dbReference type="PANTHER" id="PTHR24198">
    <property type="entry name" value="ANKYRIN REPEAT AND PROTEIN KINASE DOMAIN-CONTAINING PROTEIN"/>
    <property type="match status" value="1"/>
</dbReference>
<evidence type="ECO:0000256" key="3">
    <source>
        <dbReference type="SAM" id="MobiDB-lite"/>
    </source>
</evidence>
<sequence length="863" mass="93055">MANSKAFCLSEVPRIVCVNGVLGVPLFWKVSALSKDLLCIRNDPTPLGLGSLYAFLECHAEREAFRCLVHQAIDRNRVETLQQLLAVPGLPLCFPALVERALRAGAHDCLKVLSSPELSGMPLSISAKSVSRLTRESLHALLQSGCLLPQAWQQVDLQMLSPQNPAEGLEAAEAPEEAQGGEAPPQSVSSASSSEVPRLSLWKPMISSLIDADMFGCAEVLLKSGARVDVCEWEGEGQQGSSKDVERYLSRLRSGPQDGEVGGRGDVEWSFPGRTPLLSLLWCLGRDRGGRRLSGEARESGLQLLRLVAKAAKAAGCLDWTAEIPLKTSLWHSSDLNPDTCTALFTTTSLGLACHCQDIAAVRILVEEGASVGGEFWAFLVMGGGWKTRGPWAGSRRETDRQDEVSVKILEVLRDAGARVTSAGPEGHILGDGALSAACGLGLERTVELLLKEGADVRGAEQAEEEGRKIPLLEAVRRGAEGATEQLLEAGADPNQLGVRLDPSGGVTHRISALQTAVRSLWSHESISFVKLLISYGASCQSSSAQADCALSVQSTETDDTEETGEGGEMEGGAEGASGRSGCSPFPLCRVCPLLGACLMRDVEVIRLLCEKAGADPNGLGEVSGWGTQLLSPLAYVLTRGALTDHAEEVEQQWALVTTLMEMGADADLLRCGSAWASKKERVALSLSRFVSLPHARGPLLLRILRGLPGWGFVDTLEVMVSVWMPVTGLKKKEPKVVQRHRTLLGCVIAEGWEEGARALVQAGAGVNLWMERDRDDTRRLRPSPIEACLETGQWSLAEFFLKKGAETDFVQRTQAEALQGGTTPPQWYRESPGTLLSLMLEREEARRRHLLGRWQAVQRGRA</sequence>
<evidence type="ECO:0000256" key="2">
    <source>
        <dbReference type="ARBA" id="ARBA00023043"/>
    </source>
</evidence>
<dbReference type="Gene3D" id="1.25.40.20">
    <property type="entry name" value="Ankyrin repeat-containing domain"/>
    <property type="match status" value="2"/>
</dbReference>
<evidence type="ECO:0000313" key="4">
    <source>
        <dbReference type="EMBL" id="CEM44815.1"/>
    </source>
</evidence>
<dbReference type="PhylomeDB" id="A0A0G4HKY8"/>
<gene>
    <name evidence="4" type="ORF">Cvel_28630</name>
</gene>
<dbReference type="AlphaFoldDB" id="A0A0G4HKY8"/>
<dbReference type="PANTHER" id="PTHR24198:SF165">
    <property type="entry name" value="ANKYRIN REPEAT-CONTAINING PROTEIN-RELATED"/>
    <property type="match status" value="1"/>
</dbReference>
<dbReference type="InterPro" id="IPR002110">
    <property type="entry name" value="Ankyrin_rpt"/>
</dbReference>
<keyword evidence="2" id="KW-0040">ANK repeat</keyword>